<sequence>MPRSMGAPLALPPPYSEFFLNTWHVVRKRGLSGVIRHLNLGSDPQRSHHASWYYFECQFTILAVDTRPPISRCLRGIRTLCFRIPRLQLLRDPIVWRQVFEGWHFVYLFALATFSQGAINLHNTASASLDLSAVHFRRVEPHAHRSRLIRLATTLVLAIGDTLVVCPSAGFPIGTN</sequence>
<reference evidence="1 2" key="1">
    <citation type="submission" date="2014-04" db="EMBL/GenBank/DDBJ databases">
        <authorList>
            <consortium name="DOE Joint Genome Institute"/>
            <person name="Kuo A."/>
            <person name="Kohler A."/>
            <person name="Nagy L.G."/>
            <person name="Floudas D."/>
            <person name="Copeland A."/>
            <person name="Barry K.W."/>
            <person name="Cichocki N."/>
            <person name="Veneault-Fourrey C."/>
            <person name="LaButti K."/>
            <person name="Lindquist E.A."/>
            <person name="Lipzen A."/>
            <person name="Lundell T."/>
            <person name="Morin E."/>
            <person name="Murat C."/>
            <person name="Sun H."/>
            <person name="Tunlid A."/>
            <person name="Henrissat B."/>
            <person name="Grigoriev I.V."/>
            <person name="Hibbett D.S."/>
            <person name="Martin F."/>
            <person name="Nordberg H.P."/>
            <person name="Cantor M.N."/>
            <person name="Hua S.X."/>
        </authorList>
    </citation>
    <scope>NUCLEOTIDE SEQUENCE [LARGE SCALE GENOMIC DNA]</scope>
    <source>
        <strain evidence="1 2">Foug A</strain>
    </source>
</reference>
<dbReference type="HOGENOM" id="CLU_1526055_0_0_1"/>
<organism evidence="1 2">
    <name type="scientific">Scleroderma citrinum Foug A</name>
    <dbReference type="NCBI Taxonomy" id="1036808"/>
    <lineage>
        <taxon>Eukaryota</taxon>
        <taxon>Fungi</taxon>
        <taxon>Dikarya</taxon>
        <taxon>Basidiomycota</taxon>
        <taxon>Agaricomycotina</taxon>
        <taxon>Agaricomycetes</taxon>
        <taxon>Agaricomycetidae</taxon>
        <taxon>Boletales</taxon>
        <taxon>Sclerodermatineae</taxon>
        <taxon>Sclerodermataceae</taxon>
        <taxon>Scleroderma</taxon>
    </lineage>
</organism>
<evidence type="ECO:0000313" key="2">
    <source>
        <dbReference type="Proteomes" id="UP000053989"/>
    </source>
</evidence>
<dbReference type="EMBL" id="KN822185">
    <property type="protein sequence ID" value="KIM53272.1"/>
    <property type="molecule type" value="Genomic_DNA"/>
</dbReference>
<name>A0A0C2ZKT1_9AGAM</name>
<dbReference type="Proteomes" id="UP000053989">
    <property type="component" value="Unassembled WGS sequence"/>
</dbReference>
<accession>A0A0C2ZKT1</accession>
<dbReference type="InParanoid" id="A0A0C2ZKT1"/>
<evidence type="ECO:0000313" key="1">
    <source>
        <dbReference type="EMBL" id="KIM53272.1"/>
    </source>
</evidence>
<keyword evidence="2" id="KW-1185">Reference proteome</keyword>
<gene>
    <name evidence="1" type="ORF">SCLCIDRAFT_455189</name>
</gene>
<dbReference type="AlphaFoldDB" id="A0A0C2ZKT1"/>
<reference evidence="2" key="2">
    <citation type="submission" date="2015-01" db="EMBL/GenBank/DDBJ databases">
        <title>Evolutionary Origins and Diversification of the Mycorrhizal Mutualists.</title>
        <authorList>
            <consortium name="DOE Joint Genome Institute"/>
            <consortium name="Mycorrhizal Genomics Consortium"/>
            <person name="Kohler A."/>
            <person name="Kuo A."/>
            <person name="Nagy L.G."/>
            <person name="Floudas D."/>
            <person name="Copeland A."/>
            <person name="Barry K.W."/>
            <person name="Cichocki N."/>
            <person name="Veneault-Fourrey C."/>
            <person name="LaButti K."/>
            <person name="Lindquist E.A."/>
            <person name="Lipzen A."/>
            <person name="Lundell T."/>
            <person name="Morin E."/>
            <person name="Murat C."/>
            <person name="Riley R."/>
            <person name="Ohm R."/>
            <person name="Sun H."/>
            <person name="Tunlid A."/>
            <person name="Henrissat B."/>
            <person name="Grigoriev I.V."/>
            <person name="Hibbett D.S."/>
            <person name="Martin F."/>
        </authorList>
    </citation>
    <scope>NUCLEOTIDE SEQUENCE [LARGE SCALE GENOMIC DNA]</scope>
    <source>
        <strain evidence="2">Foug A</strain>
    </source>
</reference>
<protein>
    <submittedName>
        <fullName evidence="1">Uncharacterized protein</fullName>
    </submittedName>
</protein>
<proteinExistence type="predicted"/>